<feature type="transmembrane region" description="Helical" evidence="2">
    <location>
        <begin position="123"/>
        <end position="142"/>
    </location>
</feature>
<dbReference type="GO" id="GO:0020037">
    <property type="term" value="F:heme binding"/>
    <property type="evidence" value="ECO:0007669"/>
    <property type="project" value="TreeGrafter"/>
</dbReference>
<dbReference type="AlphaFoldDB" id="A0A0F0L2Q6"/>
<dbReference type="Proteomes" id="UP000033448">
    <property type="component" value="Unassembled WGS sequence"/>
</dbReference>
<dbReference type="EC" id="1.8.-.-" evidence="4"/>
<dbReference type="GO" id="GO:0006790">
    <property type="term" value="P:sulfur compound metabolic process"/>
    <property type="evidence" value="ECO:0007669"/>
    <property type="project" value="TreeGrafter"/>
</dbReference>
<comment type="caution">
    <text evidence="4">The sequence shown here is derived from an EMBL/GenBank/DDBJ whole genome shotgun (WGS) entry which is preliminary data.</text>
</comment>
<keyword evidence="2" id="KW-0472">Membrane</keyword>
<dbReference type="PANTHER" id="PTHR19372:SF7">
    <property type="entry name" value="SULFITE OXIDASE, MITOCHONDRIAL"/>
    <property type="match status" value="1"/>
</dbReference>
<evidence type="ECO:0000256" key="2">
    <source>
        <dbReference type="SAM" id="Phobius"/>
    </source>
</evidence>
<dbReference type="PANTHER" id="PTHR19372">
    <property type="entry name" value="SULFITE REDUCTASE"/>
    <property type="match status" value="1"/>
</dbReference>
<reference evidence="4 5" key="1">
    <citation type="submission" date="2015-02" db="EMBL/GenBank/DDBJ databases">
        <title>Draft genome sequences of ten Microbacterium spp. with emphasis on heavy metal contaminated environments.</title>
        <authorList>
            <person name="Corretto E."/>
        </authorList>
    </citation>
    <scope>NUCLEOTIDE SEQUENCE [LARGE SCALE GENOMIC DNA]</scope>
    <source>
        <strain evidence="4 5">DSM 23848</strain>
    </source>
</reference>
<evidence type="ECO:0000259" key="3">
    <source>
        <dbReference type="Pfam" id="PF00174"/>
    </source>
</evidence>
<dbReference type="InterPro" id="IPR000572">
    <property type="entry name" value="OxRdtase_Mopterin-bd_dom"/>
</dbReference>
<dbReference type="EMBL" id="JYIT01000052">
    <property type="protein sequence ID" value="KJL27418.1"/>
    <property type="molecule type" value="Genomic_DNA"/>
</dbReference>
<keyword evidence="2" id="KW-1133">Transmembrane helix</keyword>
<keyword evidence="5" id="KW-1185">Reference proteome</keyword>
<keyword evidence="4" id="KW-0560">Oxidoreductase</keyword>
<evidence type="ECO:0000313" key="5">
    <source>
        <dbReference type="Proteomes" id="UP000033448"/>
    </source>
</evidence>
<name>A0A0F0L2Q6_9MICO</name>
<sequence length="534" mass="54913">MNGSAWGVRARAAAAGLAAALLGIGAGELVATLVAPQSSPFAVVGGVLIDAAPAWAKDTAIALFGTGDKAALLTGIAIVLLAAAAALGLCERRWRHLGVAGFVVLGGAVSLLAPLRAGAATLSWLPALTAGIVAALTLRALMRRLPERERPSAGTAPEKPSEGTAPQHARAAATLPEGTSRRRFLAGTGAAAALGILATVAATAGRAGSVAVATVRSALRLPKPAVPAPAIPSGAALHVDGLSPLITPNADFYRIDTALVVPQVDPARWRLRIHGMVAQEVTLTWDELRALPLVESAATLSCVSNEVGGDLVGNAVWLGYPIRELLARAQPSAGADMVLSTSIDGFTAGTPLEALTDDRDALLAIGMNGEPLPLEHGFPVRMVVPGLYGYVSATKWVTDLEVTRFDRATAYWTSRGWSDHGPIKLESRIDVPRAGQAVRAGETTIAGVAWQPHVGVSAVEVQVDDGPWQTAELAPAISADTWVQWRVPWRAAAGQHTLRCRATGADGTVQTATVAPPAPDGATGWHTVGVTVSS</sequence>
<feature type="region of interest" description="Disordered" evidence="1">
    <location>
        <begin position="148"/>
        <end position="173"/>
    </location>
</feature>
<keyword evidence="2" id="KW-0812">Transmembrane</keyword>
<gene>
    <name evidence="4" type="primary">yedY_2</name>
    <name evidence="4" type="ORF">RL72_00447</name>
</gene>
<protein>
    <submittedName>
        <fullName evidence="4">Sulfoxide reductase catalytic subunit YedY</fullName>
        <ecNumber evidence="4">1.8.-.-</ecNumber>
    </submittedName>
</protein>
<accession>A0A0F0L2Q6</accession>
<evidence type="ECO:0000313" key="4">
    <source>
        <dbReference type="EMBL" id="KJL27418.1"/>
    </source>
</evidence>
<dbReference type="InterPro" id="IPR036374">
    <property type="entry name" value="OxRdtase_Mopterin-bd_sf"/>
</dbReference>
<dbReference type="SUPFAM" id="SSF81296">
    <property type="entry name" value="E set domains"/>
    <property type="match status" value="1"/>
</dbReference>
<feature type="transmembrane region" description="Helical" evidence="2">
    <location>
        <begin position="97"/>
        <end position="117"/>
    </location>
</feature>
<dbReference type="Pfam" id="PF00174">
    <property type="entry name" value="Oxidored_molyb"/>
    <property type="match status" value="1"/>
</dbReference>
<evidence type="ECO:0000256" key="1">
    <source>
        <dbReference type="SAM" id="MobiDB-lite"/>
    </source>
</evidence>
<dbReference type="Gene3D" id="3.90.420.10">
    <property type="entry name" value="Oxidoreductase, molybdopterin-binding domain"/>
    <property type="match status" value="1"/>
</dbReference>
<feature type="transmembrane region" description="Helical" evidence="2">
    <location>
        <begin position="184"/>
        <end position="204"/>
    </location>
</feature>
<dbReference type="RefSeq" id="WP_045249194.1">
    <property type="nucleotide sequence ID" value="NZ_JYIT01000052.1"/>
</dbReference>
<dbReference type="OrthoDB" id="9795587at2"/>
<feature type="domain" description="Oxidoreductase molybdopterin-binding" evidence="3">
    <location>
        <begin position="260"/>
        <end position="408"/>
    </location>
</feature>
<dbReference type="PATRIC" id="fig|582680.7.peg.461"/>
<proteinExistence type="predicted"/>
<dbReference type="GO" id="GO:0043546">
    <property type="term" value="F:molybdopterin cofactor binding"/>
    <property type="evidence" value="ECO:0007669"/>
    <property type="project" value="TreeGrafter"/>
</dbReference>
<dbReference type="GO" id="GO:0008482">
    <property type="term" value="F:sulfite oxidase activity"/>
    <property type="evidence" value="ECO:0007669"/>
    <property type="project" value="TreeGrafter"/>
</dbReference>
<organism evidence="4 5">
    <name type="scientific">Microbacterium azadirachtae</name>
    <dbReference type="NCBI Taxonomy" id="582680"/>
    <lineage>
        <taxon>Bacteria</taxon>
        <taxon>Bacillati</taxon>
        <taxon>Actinomycetota</taxon>
        <taxon>Actinomycetes</taxon>
        <taxon>Micrococcales</taxon>
        <taxon>Microbacteriaceae</taxon>
        <taxon>Microbacterium</taxon>
    </lineage>
</organism>
<feature type="transmembrane region" description="Helical" evidence="2">
    <location>
        <begin position="70"/>
        <end position="90"/>
    </location>
</feature>
<dbReference type="SUPFAM" id="SSF56524">
    <property type="entry name" value="Oxidoreductase molybdopterin-binding domain"/>
    <property type="match status" value="1"/>
</dbReference>
<dbReference type="Gene3D" id="2.60.40.650">
    <property type="match status" value="1"/>
</dbReference>
<dbReference type="InterPro" id="IPR014756">
    <property type="entry name" value="Ig_E-set"/>
</dbReference>